<organism evidence="9 10">
    <name type="scientific">Rickettsia prowazekii (strain Rp22)</name>
    <dbReference type="NCBI Taxonomy" id="449216"/>
    <lineage>
        <taxon>Bacteria</taxon>
        <taxon>Pseudomonadati</taxon>
        <taxon>Pseudomonadota</taxon>
        <taxon>Alphaproteobacteria</taxon>
        <taxon>Rickettsiales</taxon>
        <taxon>Rickettsiaceae</taxon>
        <taxon>Rickettsieae</taxon>
        <taxon>Rickettsia</taxon>
        <taxon>typhus group</taxon>
    </lineage>
</organism>
<dbReference type="Gene3D" id="3.60.10.10">
    <property type="entry name" value="Endonuclease/exonuclease/phosphatase"/>
    <property type="match status" value="1"/>
</dbReference>
<dbReference type="PROSITE" id="PS51435">
    <property type="entry name" value="AP_NUCLEASE_F1_4"/>
    <property type="match status" value="1"/>
</dbReference>
<dbReference type="InterPro" id="IPR005135">
    <property type="entry name" value="Endo/exonuclease/phosphatase"/>
</dbReference>
<feature type="site" description="Transition state stabilizer" evidence="7">
    <location>
        <position position="152"/>
    </location>
</feature>
<reference evidence="9 10" key="1">
    <citation type="journal article" date="2010" name="Genome Res.">
        <title>Genomic, proteomic, and transcriptomic analysis of virulent and avirulent Rickettsia prowazekii reveals its adaptive mutation capabilities.</title>
        <authorList>
            <person name="Bechah Y."/>
            <person name="El Karkouri K."/>
            <person name="Mediannikov O."/>
            <person name="Leroy Q."/>
            <person name="Pelletier N."/>
            <person name="Robert C."/>
            <person name="Medigue C."/>
            <person name="Mege J.L."/>
            <person name="Raoult D."/>
        </authorList>
    </citation>
    <scope>NUCLEOTIDE SEQUENCE [LARGE SCALE GENOMIC DNA]</scope>
    <source>
        <strain evidence="9 10">Rp22</strain>
    </source>
</reference>
<feature type="site" description="Interaction with DNA substrate" evidence="7">
    <location>
        <position position="250"/>
    </location>
</feature>
<name>D5AXT3_RICPP</name>
<dbReference type="InterPro" id="IPR020847">
    <property type="entry name" value="AP_endonuclease_F1_BS"/>
</dbReference>
<keyword evidence="4 6" id="KW-0460">Magnesium</keyword>
<dbReference type="InterPro" id="IPR004808">
    <property type="entry name" value="AP_endonuc_1"/>
</dbReference>
<evidence type="ECO:0000256" key="2">
    <source>
        <dbReference type="ARBA" id="ARBA00022723"/>
    </source>
</evidence>
<dbReference type="GeneID" id="57569802"/>
<evidence type="ECO:0000256" key="6">
    <source>
        <dbReference type="PIRSR" id="PIRSR604808-2"/>
    </source>
</evidence>
<evidence type="ECO:0000259" key="8">
    <source>
        <dbReference type="Pfam" id="PF03372"/>
    </source>
</evidence>
<comment type="similarity">
    <text evidence="1">Belongs to the DNA repair enzymes AP/ExoA family.</text>
</comment>
<dbReference type="InterPro" id="IPR036691">
    <property type="entry name" value="Endo/exonu/phosph_ase_sf"/>
</dbReference>
<feature type="binding site" evidence="6">
    <location>
        <position position="249"/>
    </location>
    <ligand>
        <name>Mg(2+)</name>
        <dbReference type="ChEBI" id="CHEBI:18420"/>
        <label>1</label>
    </ligand>
</feature>
<proteinExistence type="inferred from homology"/>
<dbReference type="Proteomes" id="UP000006931">
    <property type="component" value="Chromosome"/>
</dbReference>
<feature type="active site" description="Proton donor/acceptor" evidence="5">
    <location>
        <position position="150"/>
    </location>
</feature>
<keyword evidence="2 6" id="KW-0479">Metal-binding</keyword>
<dbReference type="PANTHER" id="PTHR43250">
    <property type="entry name" value="EXODEOXYRIBONUCLEASE III"/>
    <property type="match status" value="1"/>
</dbReference>
<dbReference type="GO" id="GO:0003677">
    <property type="term" value="F:DNA binding"/>
    <property type="evidence" value="ECO:0007669"/>
    <property type="project" value="InterPro"/>
</dbReference>
<dbReference type="PROSITE" id="PS00726">
    <property type="entry name" value="AP_NUCLEASE_F1_1"/>
    <property type="match status" value="1"/>
</dbReference>
<dbReference type="PATRIC" id="fig|449216.3.peg.687"/>
<dbReference type="PANTHER" id="PTHR43250:SF2">
    <property type="entry name" value="EXODEOXYRIBONUCLEASE III"/>
    <property type="match status" value="1"/>
</dbReference>
<feature type="active site" evidence="5">
    <location>
        <position position="109"/>
    </location>
</feature>
<evidence type="ECO:0000256" key="5">
    <source>
        <dbReference type="PIRSR" id="PIRSR604808-1"/>
    </source>
</evidence>
<feature type="binding site" evidence="6">
    <location>
        <position position="150"/>
    </location>
    <ligand>
        <name>Mg(2+)</name>
        <dbReference type="ChEBI" id="CHEBI:18420"/>
        <label>1</label>
    </ligand>
</feature>
<dbReference type="NCBIfam" id="TIGR00633">
    <property type="entry name" value="xth"/>
    <property type="match status" value="1"/>
</dbReference>
<dbReference type="HOGENOM" id="CLU_027539_0_1_5"/>
<feature type="site" description="Important for catalytic activity" evidence="7">
    <location>
        <position position="220"/>
    </location>
</feature>
<accession>D5AXT3</accession>
<dbReference type="GO" id="GO:0046872">
    <property type="term" value="F:metal ion binding"/>
    <property type="evidence" value="ECO:0007669"/>
    <property type="project" value="UniProtKB-KW"/>
</dbReference>
<dbReference type="SUPFAM" id="SSF56219">
    <property type="entry name" value="DNase I-like"/>
    <property type="match status" value="1"/>
</dbReference>
<evidence type="ECO:0000256" key="7">
    <source>
        <dbReference type="PIRSR" id="PIRSR604808-3"/>
    </source>
</evidence>
<dbReference type="EMBL" id="CP001584">
    <property type="protein sequence ID" value="ADE30222.1"/>
    <property type="molecule type" value="Genomic_DNA"/>
</dbReference>
<dbReference type="GO" id="GO:0004519">
    <property type="term" value="F:endonuclease activity"/>
    <property type="evidence" value="ECO:0007669"/>
    <property type="project" value="InterPro"/>
</dbReference>
<feature type="binding site" evidence="6">
    <location>
        <position position="7"/>
    </location>
    <ligand>
        <name>Mg(2+)</name>
        <dbReference type="ChEBI" id="CHEBI:18420"/>
        <label>1</label>
    </ligand>
</feature>
<keyword evidence="6" id="KW-0464">Manganese</keyword>
<dbReference type="Pfam" id="PF03372">
    <property type="entry name" value="Exo_endo_phos"/>
    <property type="match status" value="1"/>
</dbReference>
<dbReference type="InterPro" id="IPR037493">
    <property type="entry name" value="ExoIII-like"/>
</dbReference>
<evidence type="ECO:0000313" key="9">
    <source>
        <dbReference type="EMBL" id="ADE30222.1"/>
    </source>
</evidence>
<dbReference type="KEGG" id="rpq:rpr22_CDS654"/>
<feature type="domain" description="Endonuclease/exonuclease/phosphatase" evidence="8">
    <location>
        <begin position="4"/>
        <end position="250"/>
    </location>
</feature>
<dbReference type="RefSeq" id="WP_004599526.1">
    <property type="nucleotide sequence ID" value="NC_017560.1"/>
</dbReference>
<sequence length="269" mass="31375">MKIATWNINSIKTRLNLLRNFLSKENPDILLLQEIKCETEKFPFNELSDLPYHFYVHGQKSYNGVAIISKFPADQIIKDFQNNYCNDQARFLEIKLSSPIGYSNIISLYAPNGSFVGSNKFVEKLKFYDNFINYLSTKKSCYEKTIIGGDFNIAPFDIDVYSKVLTETTCCTEVEQKKLRTILNSGFEDLYRLMHPDKQEFSWWDYRAGCFEQNKGMRIDMILGCNNTIDYLERCYMDYNLRTQKKPSDHIPIIASFCHSLSTKSGIKY</sequence>
<feature type="binding site" evidence="6">
    <location>
        <position position="34"/>
    </location>
    <ligand>
        <name>Mg(2+)</name>
        <dbReference type="ChEBI" id="CHEBI:18420"/>
        <label>1</label>
    </ligand>
</feature>
<gene>
    <name evidence="9" type="primary">xth2</name>
    <name evidence="9" type="ordered locus">rpr22_CDS654</name>
</gene>
<feature type="binding site" evidence="6">
    <location>
        <position position="250"/>
    </location>
    <ligand>
        <name>Mg(2+)</name>
        <dbReference type="ChEBI" id="CHEBI:18420"/>
        <label>1</label>
    </ligand>
</feature>
<evidence type="ECO:0000256" key="1">
    <source>
        <dbReference type="ARBA" id="ARBA00007092"/>
    </source>
</evidence>
<dbReference type="EC" id="3.1.11.2" evidence="9"/>
<dbReference type="GO" id="GO:0006281">
    <property type="term" value="P:DNA repair"/>
    <property type="evidence" value="ECO:0007669"/>
    <property type="project" value="InterPro"/>
</dbReference>
<evidence type="ECO:0000256" key="3">
    <source>
        <dbReference type="ARBA" id="ARBA00022801"/>
    </source>
</evidence>
<dbReference type="AlphaFoldDB" id="D5AXT3"/>
<feature type="active site" description="Proton acceptor" evidence="5">
    <location>
        <position position="250"/>
    </location>
</feature>
<keyword evidence="3 9" id="KW-0378">Hydrolase</keyword>
<feature type="binding site" evidence="6">
    <location>
        <position position="152"/>
    </location>
    <ligand>
        <name>Mg(2+)</name>
        <dbReference type="ChEBI" id="CHEBI:18420"/>
        <label>1</label>
    </ligand>
</feature>
<evidence type="ECO:0000313" key="10">
    <source>
        <dbReference type="Proteomes" id="UP000006931"/>
    </source>
</evidence>
<evidence type="ECO:0000256" key="4">
    <source>
        <dbReference type="ARBA" id="ARBA00022842"/>
    </source>
</evidence>
<comment type="cofactor">
    <cofactor evidence="6">
        <name>Mg(2+)</name>
        <dbReference type="ChEBI" id="CHEBI:18420"/>
    </cofactor>
    <cofactor evidence="6">
        <name>Mn(2+)</name>
        <dbReference type="ChEBI" id="CHEBI:29035"/>
    </cofactor>
    <text evidence="6">Probably binds two magnesium or manganese ions per subunit.</text>
</comment>
<protein>
    <submittedName>
        <fullName evidence="9">Exodeoxyribonuclease III</fullName>
        <ecNumber evidence="9">3.1.11.2</ecNumber>
    </submittedName>
</protein>
<dbReference type="CDD" id="cd09086">
    <property type="entry name" value="ExoIII-like_AP-endo"/>
    <property type="match status" value="1"/>
</dbReference>
<dbReference type="GO" id="GO:0008311">
    <property type="term" value="F:double-stranded DNA 3'-5' DNA exonuclease activity"/>
    <property type="evidence" value="ECO:0007669"/>
    <property type="project" value="UniProtKB-EC"/>
</dbReference>
<dbReference type="NCBIfam" id="TIGR00195">
    <property type="entry name" value="exoDNase_III"/>
    <property type="match status" value="1"/>
</dbReference>